<protein>
    <submittedName>
        <fullName evidence="2">DUF2064 domain containing protein</fullName>
    </submittedName>
</protein>
<gene>
    <name evidence="2" type="ORF">IV203_023157</name>
</gene>
<dbReference type="PANTHER" id="PTHR36529">
    <property type="entry name" value="SLL1095 PROTEIN"/>
    <property type="match status" value="1"/>
</dbReference>
<accession>A0A9K3KDK6</accession>
<comment type="caution">
    <text evidence="2">The sequence shown here is derived from an EMBL/GenBank/DDBJ whole genome shotgun (WGS) entry which is preliminary data.</text>
</comment>
<name>A0A9K3KDK6_9STRA</name>
<reference evidence="2" key="1">
    <citation type="journal article" date="2021" name="Sci. Rep.">
        <title>Diploid genomic architecture of Nitzschia inconspicua, an elite biomass production diatom.</title>
        <authorList>
            <person name="Oliver A."/>
            <person name="Podell S."/>
            <person name="Pinowska A."/>
            <person name="Traller J.C."/>
            <person name="Smith S.R."/>
            <person name="McClure R."/>
            <person name="Beliaev A."/>
            <person name="Bohutskyi P."/>
            <person name="Hill E.A."/>
            <person name="Rabines A."/>
            <person name="Zheng H."/>
            <person name="Allen L.Z."/>
            <person name="Kuo A."/>
            <person name="Grigoriev I.V."/>
            <person name="Allen A.E."/>
            <person name="Hazlebeck D."/>
            <person name="Allen E.E."/>
        </authorList>
    </citation>
    <scope>NUCLEOTIDE SEQUENCE</scope>
    <source>
        <strain evidence="2">Hildebrandi</strain>
    </source>
</reference>
<organism evidence="2 3">
    <name type="scientific">Nitzschia inconspicua</name>
    <dbReference type="NCBI Taxonomy" id="303405"/>
    <lineage>
        <taxon>Eukaryota</taxon>
        <taxon>Sar</taxon>
        <taxon>Stramenopiles</taxon>
        <taxon>Ochrophyta</taxon>
        <taxon>Bacillariophyta</taxon>
        <taxon>Bacillariophyceae</taxon>
        <taxon>Bacillariophycidae</taxon>
        <taxon>Bacillariales</taxon>
        <taxon>Bacillariaceae</taxon>
        <taxon>Nitzschia</taxon>
    </lineage>
</organism>
<dbReference type="Proteomes" id="UP000693970">
    <property type="component" value="Unassembled WGS sequence"/>
</dbReference>
<reference evidence="2" key="2">
    <citation type="submission" date="2021-04" db="EMBL/GenBank/DDBJ databases">
        <authorList>
            <person name="Podell S."/>
        </authorList>
    </citation>
    <scope>NUCLEOTIDE SEQUENCE</scope>
    <source>
        <strain evidence="2">Hildebrandi</strain>
    </source>
</reference>
<evidence type="ECO:0000313" key="2">
    <source>
        <dbReference type="EMBL" id="KAG7341206.1"/>
    </source>
</evidence>
<dbReference type="InterPro" id="IPR018641">
    <property type="entry name" value="Trfase_1_rSAM/seldom-assoc"/>
</dbReference>
<sequence>MSLVIPPFSPPLPPPPLPESVSQILRGTIVVVAKSPLPGQCKTRLIPLLGHDGSATLAQAMLSDVISTLDKCDTLKSVYKVLLFAPETVQSKQIIVDIFQRLHISTVDGTRHNITTTTTTTTATINNCDTVRSADDLNSSSNNWILFPMLEGDLNASDLGAKLQDALILARAHFQAKTTSATTSDNNQSDGGGGPVVFLGMDSPILSLQDIITGLQNATKRPTNQCPSAMICPADDGGYGMVCVPSTTDPERTFSNMLWSHPLTAISQIKALTDQNIKVLIGKIMHDIDEPDDVWKLCQYLQHQQHQPQPQKSTNKTSGNGEMSTSFDAHNLKNLAYVHGEFNTDAVAANSSNGSASIQTTDCDDKFTSHPCCFHTRQALVQAKLFLDDCNYSIFKTNSRSSNNS</sequence>
<feature type="compositionally biased region" description="Polar residues" evidence="1">
    <location>
        <begin position="312"/>
        <end position="324"/>
    </location>
</feature>
<dbReference type="OrthoDB" id="191769at2759"/>
<dbReference type="EMBL" id="JAGRRH010000026">
    <property type="protein sequence ID" value="KAG7341206.1"/>
    <property type="molecule type" value="Genomic_DNA"/>
</dbReference>
<evidence type="ECO:0000313" key="3">
    <source>
        <dbReference type="Proteomes" id="UP000693970"/>
    </source>
</evidence>
<feature type="region of interest" description="Disordered" evidence="1">
    <location>
        <begin position="305"/>
        <end position="324"/>
    </location>
</feature>
<dbReference type="AlphaFoldDB" id="A0A9K3KDK6"/>
<dbReference type="Pfam" id="PF09837">
    <property type="entry name" value="DUF2064"/>
    <property type="match status" value="1"/>
</dbReference>
<evidence type="ECO:0000256" key="1">
    <source>
        <dbReference type="SAM" id="MobiDB-lite"/>
    </source>
</evidence>
<proteinExistence type="predicted"/>
<dbReference type="PANTHER" id="PTHR36529:SF1">
    <property type="entry name" value="GLYCOSYLTRANSFERASE"/>
    <property type="match status" value="1"/>
</dbReference>
<keyword evidence="3" id="KW-1185">Reference proteome</keyword>